<gene>
    <name evidence="2" type="ORF">QM524_17200</name>
</gene>
<keyword evidence="3" id="KW-1185">Reference proteome</keyword>
<comment type="caution">
    <text evidence="2">The sequence shown here is derived from an EMBL/GenBank/DDBJ whole genome shotgun (WGS) entry which is preliminary data.</text>
</comment>
<reference evidence="2 3" key="1">
    <citation type="submission" date="2023-05" db="EMBL/GenBank/DDBJ databases">
        <title>Novel species of genus Flectobacillus isolated from stream in China.</title>
        <authorList>
            <person name="Lu H."/>
        </authorList>
    </citation>
    <scope>NUCLEOTIDE SEQUENCE [LARGE SCALE GENOMIC DNA]</scope>
    <source>
        <strain evidence="2 3">KCTC 42575</strain>
    </source>
</reference>
<evidence type="ECO:0000313" key="2">
    <source>
        <dbReference type="EMBL" id="MDI9860956.1"/>
    </source>
</evidence>
<dbReference type="EMBL" id="JASHIF010000015">
    <property type="protein sequence ID" value="MDI9860956.1"/>
    <property type="molecule type" value="Genomic_DNA"/>
</dbReference>
<accession>A0ABT6YBK1</accession>
<dbReference type="Proteomes" id="UP001236507">
    <property type="component" value="Unassembled WGS sequence"/>
</dbReference>
<organism evidence="2 3">
    <name type="scientific">Flectobacillus roseus</name>
    <dbReference type="NCBI Taxonomy" id="502259"/>
    <lineage>
        <taxon>Bacteria</taxon>
        <taxon>Pseudomonadati</taxon>
        <taxon>Bacteroidota</taxon>
        <taxon>Cytophagia</taxon>
        <taxon>Cytophagales</taxon>
        <taxon>Flectobacillaceae</taxon>
        <taxon>Flectobacillus</taxon>
    </lineage>
</organism>
<keyword evidence="1" id="KW-0732">Signal</keyword>
<sequence length="421" mass="48319">MRANFSIVTLLVFLSMKAYSQNTETSLRRFNVPLDSLVYYNVEDLTSVRFTMSHIPWFAPKNQVFDKTQIHPEAIIRVNEIIFSNKSYLDKMPNVQVYGNATDTSTYYVYLKEKPSQKKPVPLSAAVIQYLDDLPESFVTFKKLTLEELRYTCSVEQPFFDGLGLSSEKTSTSPRYLVDGQLQAIGFTERNLKLPEIESIKVYSPENAKRYFSSRFEGGLVVVKTHKTKTLPNLVFKINVVESEKIASDGGWKILSDTVLADMDEFRAYRKAKLEAQSVIYMIDNRLENEYTNRKTINLDGVVSIETTLGQGSTSFPAPERKENKIDTIKIKTRQVFHQSLANMSRVISELKQMRENKKPEIPLYIVDNEEIDMEKLKQFSRNEIELVTVLSSCDGMQKYGKKAEFGAVIFRRKSPKTSQN</sequence>
<feature type="signal peptide" evidence="1">
    <location>
        <begin position="1"/>
        <end position="20"/>
    </location>
</feature>
<evidence type="ECO:0000256" key="1">
    <source>
        <dbReference type="SAM" id="SignalP"/>
    </source>
</evidence>
<proteinExistence type="predicted"/>
<feature type="chain" id="PRO_5047217038" evidence="1">
    <location>
        <begin position="21"/>
        <end position="421"/>
    </location>
</feature>
<dbReference type="RefSeq" id="WP_283345524.1">
    <property type="nucleotide sequence ID" value="NZ_JASHIF010000015.1"/>
</dbReference>
<evidence type="ECO:0000313" key="3">
    <source>
        <dbReference type="Proteomes" id="UP001236507"/>
    </source>
</evidence>
<protein>
    <submittedName>
        <fullName evidence="2">Uncharacterized protein</fullName>
    </submittedName>
</protein>
<name>A0ABT6YBK1_9BACT</name>